<gene>
    <name evidence="1" type="ORF">SAMN05428998_103100</name>
</gene>
<dbReference type="STRING" id="560819.SAMN05428998_103100"/>
<dbReference type="RefSeq" id="WP_085121550.1">
    <property type="nucleotide sequence ID" value="NZ_FWZX01000003.1"/>
</dbReference>
<dbReference type="GO" id="GO:0005198">
    <property type="term" value="F:structural molecule activity"/>
    <property type="evidence" value="ECO:0007669"/>
    <property type="project" value="InterPro"/>
</dbReference>
<dbReference type="Proteomes" id="UP000192917">
    <property type="component" value="Unassembled WGS sequence"/>
</dbReference>
<sequence length="187" mass="19937">MPTAIRRDPVLGYNFSVALLPSKSADGPGTGTIALSTAGTRSYAGFSEVSGLELTMAVEDYEAGGVNDAVLKFPGRVRWSNLVLKRGVVGRRDPLDDTDLWTWFNDFLEGRGTRKDGLVTLLQPDGSPVHVWSFRRGLPARWVGPTLNAGRSEVAVESLEIAHEGIRREDAGGALGAAVGSILGAIF</sequence>
<keyword evidence="2" id="KW-1185">Reference proteome</keyword>
<dbReference type="PANTHER" id="PTHR38009">
    <property type="entry name" value="CONSERVED HYPOTHETICAL PHAGE TAIL PROTEIN"/>
    <property type="match status" value="1"/>
</dbReference>
<dbReference type="NCBIfam" id="TIGR02241">
    <property type="entry name" value="conserved hypothetical phage tail region protein"/>
    <property type="match status" value="1"/>
</dbReference>
<accession>A0A1Y6BBT0</accession>
<dbReference type="InterPro" id="IPR011747">
    <property type="entry name" value="CHP02241"/>
</dbReference>
<proteinExistence type="predicted"/>
<dbReference type="AlphaFoldDB" id="A0A1Y6BBT0"/>
<organism evidence="1 2">
    <name type="scientific">Tistlia consotensis USBA 355</name>
    <dbReference type="NCBI Taxonomy" id="560819"/>
    <lineage>
        <taxon>Bacteria</taxon>
        <taxon>Pseudomonadati</taxon>
        <taxon>Pseudomonadota</taxon>
        <taxon>Alphaproteobacteria</taxon>
        <taxon>Rhodospirillales</taxon>
        <taxon>Rhodovibrionaceae</taxon>
        <taxon>Tistlia</taxon>
    </lineage>
</organism>
<dbReference type="PANTHER" id="PTHR38009:SF1">
    <property type="entry name" value="CONSERVED HYPOTHETICAL PHAGE TAIL PROTEIN"/>
    <property type="match status" value="1"/>
</dbReference>
<dbReference type="InterPro" id="IPR010667">
    <property type="entry name" value="Phage_T4_Gp19"/>
</dbReference>
<evidence type="ECO:0000313" key="1">
    <source>
        <dbReference type="EMBL" id="SMF02973.1"/>
    </source>
</evidence>
<protein>
    <submittedName>
        <fullName evidence="1">Conserved hypothetical phage tail region protein</fullName>
    </submittedName>
</protein>
<dbReference type="EMBL" id="FWZX01000003">
    <property type="protein sequence ID" value="SMF02973.1"/>
    <property type="molecule type" value="Genomic_DNA"/>
</dbReference>
<reference evidence="1 2" key="1">
    <citation type="submission" date="2017-04" db="EMBL/GenBank/DDBJ databases">
        <authorList>
            <person name="Afonso C.L."/>
            <person name="Miller P.J."/>
            <person name="Scott M.A."/>
            <person name="Spackman E."/>
            <person name="Goraichik I."/>
            <person name="Dimitrov K.M."/>
            <person name="Suarez D.L."/>
            <person name="Swayne D.E."/>
        </authorList>
    </citation>
    <scope>NUCLEOTIDE SEQUENCE [LARGE SCALE GENOMIC DNA]</scope>
    <source>
        <strain evidence="1 2">USBA 355</strain>
    </source>
</reference>
<dbReference type="Pfam" id="PF06841">
    <property type="entry name" value="Phage_T4_gp19"/>
    <property type="match status" value="1"/>
</dbReference>
<name>A0A1Y6BBT0_9PROT</name>
<evidence type="ECO:0000313" key="2">
    <source>
        <dbReference type="Proteomes" id="UP000192917"/>
    </source>
</evidence>